<comment type="caution">
    <text evidence="3">The sequence shown here is derived from an EMBL/GenBank/DDBJ whole genome shotgun (WGS) entry which is preliminary data.</text>
</comment>
<dbReference type="PANTHER" id="PTHR45717">
    <property type="entry name" value="OS12G0527900 PROTEIN"/>
    <property type="match status" value="1"/>
</dbReference>
<evidence type="ECO:0008006" key="5">
    <source>
        <dbReference type="Google" id="ProtNLM"/>
    </source>
</evidence>
<name>A0AAD5JHX1_ACENE</name>
<evidence type="ECO:0000256" key="2">
    <source>
        <dbReference type="ARBA" id="ARBA00022737"/>
    </source>
</evidence>
<evidence type="ECO:0000256" key="1">
    <source>
        <dbReference type="ARBA" id="ARBA00007626"/>
    </source>
</evidence>
<dbReference type="PANTHER" id="PTHR45717:SF13">
    <property type="entry name" value="OS02G0796400 PROTEIN"/>
    <property type="match status" value="1"/>
</dbReference>
<dbReference type="Gene3D" id="1.25.40.10">
    <property type="entry name" value="Tetratricopeptide repeat domain"/>
    <property type="match status" value="2"/>
</dbReference>
<organism evidence="3 4">
    <name type="scientific">Acer negundo</name>
    <name type="common">Box elder</name>
    <dbReference type="NCBI Taxonomy" id="4023"/>
    <lineage>
        <taxon>Eukaryota</taxon>
        <taxon>Viridiplantae</taxon>
        <taxon>Streptophyta</taxon>
        <taxon>Embryophyta</taxon>
        <taxon>Tracheophyta</taxon>
        <taxon>Spermatophyta</taxon>
        <taxon>Magnoliopsida</taxon>
        <taxon>eudicotyledons</taxon>
        <taxon>Gunneridae</taxon>
        <taxon>Pentapetalae</taxon>
        <taxon>rosids</taxon>
        <taxon>malvids</taxon>
        <taxon>Sapindales</taxon>
        <taxon>Sapindaceae</taxon>
        <taxon>Hippocastanoideae</taxon>
        <taxon>Acereae</taxon>
        <taxon>Acer</taxon>
    </lineage>
</organism>
<dbReference type="GO" id="GO:0005739">
    <property type="term" value="C:mitochondrion"/>
    <property type="evidence" value="ECO:0007669"/>
    <property type="project" value="TreeGrafter"/>
</dbReference>
<dbReference type="InterPro" id="IPR011990">
    <property type="entry name" value="TPR-like_helical_dom_sf"/>
</dbReference>
<dbReference type="Pfam" id="PF01535">
    <property type="entry name" value="PPR"/>
    <property type="match status" value="2"/>
</dbReference>
<gene>
    <name evidence="3" type="ORF">LWI28_014594</name>
</gene>
<dbReference type="AlphaFoldDB" id="A0AAD5JHX1"/>
<proteinExistence type="inferred from homology"/>
<keyword evidence="2" id="KW-0677">Repeat</keyword>
<evidence type="ECO:0000313" key="3">
    <source>
        <dbReference type="EMBL" id="KAI9200891.1"/>
    </source>
</evidence>
<dbReference type="GO" id="GO:0003729">
    <property type="term" value="F:mRNA binding"/>
    <property type="evidence" value="ECO:0007669"/>
    <property type="project" value="UniProtKB-ARBA"/>
</dbReference>
<evidence type="ECO:0000313" key="4">
    <source>
        <dbReference type="Proteomes" id="UP001064489"/>
    </source>
</evidence>
<dbReference type="EMBL" id="JAJSOW010000001">
    <property type="protein sequence ID" value="KAI9200891.1"/>
    <property type="molecule type" value="Genomic_DNA"/>
</dbReference>
<keyword evidence="4" id="KW-1185">Reference proteome</keyword>
<dbReference type="Pfam" id="PF13812">
    <property type="entry name" value="PPR_3"/>
    <property type="match status" value="1"/>
</dbReference>
<sequence length="499" mass="56709">MTIRTLFANLKRSTAWSWRSLSSRASPVNSVTKPSTTKDDDLGTSIFRLKFPRRSATAVIQNWVDSGHKASVSELRFISRTLLKSKRYKHAFEILTWMEKQNSLLMSAADHAIRMELIIKVHSLTEAEEYFTCIPNSTSQKAACIPLLHGFVKERAVDKAEAFMIKLSGLGLIVSCHPCNEMMKLYMATSQYNKALLVIQEMKRNKIPRNVLSYNLWMNACAEISGVTSVEMVYKEMLNDINVEVGWSSLSTLANVYIKGGLINKALLVLKSAEKKLTTCNRLGYFFLMTLYTSLNNKNGVFRLWEASKAVGGRITCANYMCVISCLVKVGDLEEAKIIFMEWEANCLNYDIRVSNILLGAYMRNGLTKEAESLHLHTLERGGCPNYKTWEILMEGWVKSRNMNEAIDAMKKGFAMLRHCHWRPSEDILLAIAEYFEKNGNFEDANQFIRAVHHLGLASLPLYKSLLRMHVTAQKPAFDILEMMEKDKIVMDENTSSIV</sequence>
<protein>
    <recommendedName>
        <fullName evidence="5">Pentatricopeptide repeat-containing protein</fullName>
    </recommendedName>
</protein>
<reference evidence="3" key="2">
    <citation type="submission" date="2023-02" db="EMBL/GenBank/DDBJ databases">
        <authorList>
            <person name="Swenson N.G."/>
            <person name="Wegrzyn J.L."/>
            <person name="Mcevoy S.L."/>
        </authorList>
    </citation>
    <scope>NUCLEOTIDE SEQUENCE</scope>
    <source>
        <strain evidence="3">91603</strain>
        <tissue evidence="3">Leaf</tissue>
    </source>
</reference>
<reference evidence="3" key="1">
    <citation type="journal article" date="2022" name="Plant J.">
        <title>Strategies of tolerance reflected in two North American maple genomes.</title>
        <authorList>
            <person name="McEvoy S.L."/>
            <person name="Sezen U.U."/>
            <person name="Trouern-Trend A."/>
            <person name="McMahon S.M."/>
            <person name="Schaberg P.G."/>
            <person name="Yang J."/>
            <person name="Wegrzyn J.L."/>
            <person name="Swenson N.G."/>
        </authorList>
    </citation>
    <scope>NUCLEOTIDE SEQUENCE</scope>
    <source>
        <strain evidence="3">91603</strain>
    </source>
</reference>
<comment type="similarity">
    <text evidence="1">Belongs to the PPR family. P subfamily.</text>
</comment>
<accession>A0AAD5JHX1</accession>
<dbReference type="InterPro" id="IPR002885">
    <property type="entry name" value="PPR_rpt"/>
</dbReference>
<dbReference type="Proteomes" id="UP001064489">
    <property type="component" value="Chromosome 9"/>
</dbReference>